<dbReference type="RefSeq" id="XP_062694737.1">
    <property type="nucleotide sequence ID" value="XM_062838848.1"/>
</dbReference>
<reference evidence="2 3" key="1">
    <citation type="journal article" date="2023" name="Mol. Phylogenet. Evol.">
        <title>Genome-scale phylogeny and comparative genomics of the fungal order Sordariales.</title>
        <authorList>
            <person name="Hensen N."/>
            <person name="Bonometti L."/>
            <person name="Westerberg I."/>
            <person name="Brannstrom I.O."/>
            <person name="Guillou S."/>
            <person name="Cros-Aarteil S."/>
            <person name="Calhoun S."/>
            <person name="Haridas S."/>
            <person name="Kuo A."/>
            <person name="Mondo S."/>
            <person name="Pangilinan J."/>
            <person name="Riley R."/>
            <person name="LaButti K."/>
            <person name="Andreopoulos B."/>
            <person name="Lipzen A."/>
            <person name="Chen C."/>
            <person name="Yan M."/>
            <person name="Daum C."/>
            <person name="Ng V."/>
            <person name="Clum A."/>
            <person name="Steindorff A."/>
            <person name="Ohm R.A."/>
            <person name="Martin F."/>
            <person name="Silar P."/>
            <person name="Natvig D.O."/>
            <person name="Lalanne C."/>
            <person name="Gautier V."/>
            <person name="Ament-Velasquez S.L."/>
            <person name="Kruys A."/>
            <person name="Hutchinson M.I."/>
            <person name="Powell A.J."/>
            <person name="Barry K."/>
            <person name="Miller A.N."/>
            <person name="Grigoriev I.V."/>
            <person name="Debuchy R."/>
            <person name="Gladieux P."/>
            <person name="Hiltunen Thoren M."/>
            <person name="Johannesson H."/>
        </authorList>
    </citation>
    <scope>NUCLEOTIDE SEQUENCE [LARGE SCALE GENOMIC DNA]</scope>
    <source>
        <strain evidence="2 3">FGSC 10403</strain>
    </source>
</reference>
<feature type="compositionally biased region" description="Low complexity" evidence="1">
    <location>
        <begin position="176"/>
        <end position="188"/>
    </location>
</feature>
<dbReference type="AlphaFoldDB" id="A0AAJ0IBB1"/>
<feature type="region of interest" description="Disordered" evidence="1">
    <location>
        <begin position="175"/>
        <end position="222"/>
    </location>
</feature>
<name>A0AAJ0IBB1_9PEZI</name>
<dbReference type="Proteomes" id="UP001285908">
    <property type="component" value="Unassembled WGS sequence"/>
</dbReference>
<evidence type="ECO:0000256" key="1">
    <source>
        <dbReference type="SAM" id="MobiDB-lite"/>
    </source>
</evidence>
<sequence>MPVVKDPQAFDRHANHAASGPIALKTSFGGSDEPYPLAVLEDTACDAADAIRHSAIDSAHYDHTTHPVVHENTAPVHSCNDSDTQRADAHDSGWYRVITDDLIDPILLAWEEDHKIAYFARRMAAFQHTTGHTDSDIVLKTSVNFMLNTITNAPITGHYASTTCNLPNLATTFFAPNQNPTGNQNPGTFNPNLVNSDSVSSNTASNDSIQPAPGTHHIANPSVPNVQVAPAAGSSTPVRCRECKPGEAGWQQIERWAARGTLTCTDCMRRPQRAQGKLCNHCFAGGRE</sequence>
<comment type="caution">
    <text evidence="2">The sequence shown here is derived from an EMBL/GenBank/DDBJ whole genome shotgun (WGS) entry which is preliminary data.</text>
</comment>
<organism evidence="2 3">
    <name type="scientific">Neurospora hispaniola</name>
    <dbReference type="NCBI Taxonomy" id="588809"/>
    <lineage>
        <taxon>Eukaryota</taxon>
        <taxon>Fungi</taxon>
        <taxon>Dikarya</taxon>
        <taxon>Ascomycota</taxon>
        <taxon>Pezizomycotina</taxon>
        <taxon>Sordariomycetes</taxon>
        <taxon>Sordariomycetidae</taxon>
        <taxon>Sordariales</taxon>
        <taxon>Sordariaceae</taxon>
        <taxon>Neurospora</taxon>
    </lineage>
</organism>
<gene>
    <name evidence="2" type="ORF">B0T23DRAFT_404043</name>
</gene>
<protein>
    <submittedName>
        <fullName evidence="2">Uncharacterized protein</fullName>
    </submittedName>
</protein>
<evidence type="ECO:0000313" key="3">
    <source>
        <dbReference type="Proteomes" id="UP001285908"/>
    </source>
</evidence>
<dbReference type="GeneID" id="87876470"/>
<proteinExistence type="predicted"/>
<keyword evidence="3" id="KW-1185">Reference proteome</keyword>
<feature type="compositionally biased region" description="Polar residues" evidence="1">
    <location>
        <begin position="189"/>
        <end position="209"/>
    </location>
</feature>
<evidence type="ECO:0000313" key="2">
    <source>
        <dbReference type="EMBL" id="KAK3495308.1"/>
    </source>
</evidence>
<accession>A0AAJ0IBB1</accession>
<dbReference type="EMBL" id="JAULSX010000003">
    <property type="protein sequence ID" value="KAK3495308.1"/>
    <property type="molecule type" value="Genomic_DNA"/>
</dbReference>